<dbReference type="InterPro" id="IPR013783">
    <property type="entry name" value="Ig-like_fold"/>
</dbReference>
<dbReference type="Pfam" id="PF07495">
    <property type="entry name" value="Y_Y_Y"/>
    <property type="match status" value="1"/>
</dbReference>
<feature type="signal peptide" evidence="8">
    <location>
        <begin position="1"/>
        <end position="20"/>
    </location>
</feature>
<dbReference type="PROSITE" id="PS50110">
    <property type="entry name" value="RESPONSE_REGULATORY"/>
    <property type="match status" value="1"/>
</dbReference>
<dbReference type="EMBL" id="JAPMUA010000006">
    <property type="protein sequence ID" value="MDG3587220.1"/>
    <property type="molecule type" value="Genomic_DNA"/>
</dbReference>
<evidence type="ECO:0000256" key="8">
    <source>
        <dbReference type="SAM" id="SignalP"/>
    </source>
</evidence>
<dbReference type="SUPFAM" id="SSF52172">
    <property type="entry name" value="CheY-like"/>
    <property type="match status" value="1"/>
</dbReference>
<dbReference type="InterPro" id="IPR009057">
    <property type="entry name" value="Homeodomain-like_sf"/>
</dbReference>
<dbReference type="SMART" id="SM00388">
    <property type="entry name" value="HisKA"/>
    <property type="match status" value="1"/>
</dbReference>
<evidence type="ECO:0000256" key="5">
    <source>
        <dbReference type="ARBA" id="ARBA00023125"/>
    </source>
</evidence>
<dbReference type="InterPro" id="IPR011123">
    <property type="entry name" value="Y_Y_Y"/>
</dbReference>
<evidence type="ECO:0000259" key="9">
    <source>
        <dbReference type="PROSITE" id="PS01124"/>
    </source>
</evidence>
<dbReference type="PROSITE" id="PS01124">
    <property type="entry name" value="HTH_ARAC_FAMILY_2"/>
    <property type="match status" value="1"/>
</dbReference>
<evidence type="ECO:0000256" key="3">
    <source>
        <dbReference type="ARBA" id="ARBA00022553"/>
    </source>
</evidence>
<dbReference type="InterPro" id="IPR003661">
    <property type="entry name" value="HisK_dim/P_dom"/>
</dbReference>
<evidence type="ECO:0000256" key="2">
    <source>
        <dbReference type="ARBA" id="ARBA00012438"/>
    </source>
</evidence>
<comment type="caution">
    <text evidence="12">The sequence shown here is derived from an EMBL/GenBank/DDBJ whole genome shotgun (WGS) entry which is preliminary data.</text>
</comment>
<dbReference type="Gene3D" id="3.40.50.2300">
    <property type="match status" value="1"/>
</dbReference>
<dbReference type="InterPro" id="IPR003594">
    <property type="entry name" value="HATPase_dom"/>
</dbReference>
<evidence type="ECO:0000313" key="13">
    <source>
        <dbReference type="Proteomes" id="UP001153642"/>
    </source>
</evidence>
<sequence>MKKSLLFSIFFMLLSAVICAQEYYLKHYQVDNGLSHNSVISSLQDNHGFLWFGTKDGLNRFDGYSFKLYQNDPQDTTSIGSNFIQTLHQYKGFLWVGTDNGLYKFDELHETFELLELTQNQSVQDIETDAHGNLWFIAGATLYKYNIEKKKYTVFDPADFFGALSITKSQDNTLWVASFNQLYKYDPDKISFTPMGIAPIENTIFPFIISTIYALNSHTILIGTQNHGVIEYNTQSGTQKRLLANESGPVYVRNFAKKGAGELWIATENGVYIYNIQDKTYDHIQKKYTDDYALSDNAVYTITVDNEQGVWMGTYFRGINYYPKQYTPFKKYFPKLNENSLSGNIVREITKDKYGNLWLGTEDAGLNKFNLKTKKFTSYNPLKNNTGLAYYNIHGILPDGDKLWAGTFEHGLDVLDITSGKVTKHYGMGSKGGLFSNFVYAVHKTKSNDIVILTTGGIQQYNAGKDTFEGFKPIPEKYFFNCFMEISATEAWVGSYRNGLFHYNEATGRKEVYTYNNKNANSISSNAINDLYKDHKGNIWVTTENGLNKYRPETNDFERFNTKDGFPSNVMYSILEDNDFNLWISSSNGLVKFNPEDFSIKTYTKANGLMTDQFNYRSAFKDDNGDMYFGSVDGMVSFNPDNFIKNTYNPPILLTNLRVNNKEVSVTENGSPLSKSITYSDEINLKHTESSFSIDFSALSFNASQMTKYWYQLEGLNDDWVELNKSRTAYFTKLPPGNYTLKYKALNSNGSWSRGKDLRIIISPPFWASNTAYAFYFLFISTILFFAVRFYHKQTEEKNNRKIRQLNNKKEKEIYQAKIEFFTNVAHEIRTPLTLIKSPLEKILKTTQQNGFLKENLNIMSKNTSRLLDLVNQLLDFRRTEIEGVDLTFVKANITAMVKNTHTRFSQAIEEKNVLFEFSYPDEPIHAYVDSEALKKILSNLFNNAIKYAKNKVFVTLKRDEASFILIVKNDGELIPVHLKDKIFEPFFRAPEVTHQTGTGIGLSLAHSLTELHKGTLSLDNTDVAMNTFILKLPLFQEKKFELYSSNTLPIKDTGLPAIYHDEDDTEEVKKTTILLVEDNEDLLDFIAKDLREEYFVHKAAYAEKALEIIQNDNIQLVISDVMMPGMDGFELCKKIKTSLETSHIPVILLTSKSAISAKVEGLESGADAYIEKPFSIEYLHIQIKNLLENRKHIMQHYSSTPLAHIRSIAHSKTDESFIKALDKVIYENIADHNLSVEILAEIMNMSRSTLYRKIKDISNLSPNELINITRLKKAAELLRTGDYKIYEVSEMVGYNSQTSFGRNFQKQFNMTPTEYINSKEV</sequence>
<feature type="modified residue" description="4-aspartylphosphate" evidence="7">
    <location>
        <position position="1121"/>
    </location>
</feature>
<evidence type="ECO:0000256" key="4">
    <source>
        <dbReference type="ARBA" id="ARBA00023015"/>
    </source>
</evidence>
<dbReference type="Pfam" id="PF00512">
    <property type="entry name" value="HisKA"/>
    <property type="match status" value="1"/>
</dbReference>
<feature type="chain" id="PRO_5045526169" description="histidine kinase" evidence="8">
    <location>
        <begin position="21"/>
        <end position="1322"/>
    </location>
</feature>
<comment type="catalytic activity">
    <reaction evidence="1">
        <text>ATP + protein L-histidine = ADP + protein N-phospho-L-histidine.</text>
        <dbReference type="EC" id="2.7.13.3"/>
    </reaction>
</comment>
<dbReference type="InterPro" id="IPR011006">
    <property type="entry name" value="CheY-like_superfamily"/>
</dbReference>
<dbReference type="Pfam" id="PF00072">
    <property type="entry name" value="Response_reg"/>
    <property type="match status" value="1"/>
</dbReference>
<dbReference type="Gene3D" id="1.10.287.130">
    <property type="match status" value="1"/>
</dbReference>
<dbReference type="PRINTS" id="PR00344">
    <property type="entry name" value="BCTRLSENSOR"/>
</dbReference>
<gene>
    <name evidence="12" type="ORF">OSR52_15200</name>
</gene>
<dbReference type="InterPro" id="IPR018062">
    <property type="entry name" value="HTH_AraC-typ_CS"/>
</dbReference>
<evidence type="ECO:0000256" key="1">
    <source>
        <dbReference type="ARBA" id="ARBA00000085"/>
    </source>
</evidence>
<dbReference type="SUPFAM" id="SSF69322">
    <property type="entry name" value="Tricorn protease domain 2"/>
    <property type="match status" value="1"/>
</dbReference>
<keyword evidence="8" id="KW-0732">Signal</keyword>
<keyword evidence="5" id="KW-0238">DNA-binding</keyword>
<dbReference type="InterPro" id="IPR001789">
    <property type="entry name" value="Sig_transdc_resp-reg_receiver"/>
</dbReference>
<dbReference type="Pfam" id="PF02518">
    <property type="entry name" value="HATPase_c"/>
    <property type="match status" value="1"/>
</dbReference>
<evidence type="ECO:0000259" key="10">
    <source>
        <dbReference type="PROSITE" id="PS50109"/>
    </source>
</evidence>
<feature type="domain" description="HTH araC/xylS-type" evidence="9">
    <location>
        <begin position="1220"/>
        <end position="1319"/>
    </location>
</feature>
<dbReference type="InterPro" id="IPR005467">
    <property type="entry name" value="His_kinase_dom"/>
</dbReference>
<dbReference type="SUPFAM" id="SSF46689">
    <property type="entry name" value="Homeodomain-like"/>
    <property type="match status" value="1"/>
</dbReference>
<reference evidence="12" key="1">
    <citation type="submission" date="2022-11" db="EMBL/GenBank/DDBJ databases">
        <title>High-quality draft genome sequence of Galbibacter sp. strain CMA-7.</title>
        <authorList>
            <person name="Wei L."/>
            <person name="Dong C."/>
            <person name="Shao Z."/>
        </authorList>
    </citation>
    <scope>NUCLEOTIDE SEQUENCE</scope>
    <source>
        <strain evidence="12">CMA-7</strain>
    </source>
</reference>
<dbReference type="PROSITE" id="PS50109">
    <property type="entry name" value="HIS_KIN"/>
    <property type="match status" value="1"/>
</dbReference>
<dbReference type="SMART" id="SM00342">
    <property type="entry name" value="HTH_ARAC"/>
    <property type="match status" value="1"/>
</dbReference>
<feature type="domain" description="Histidine kinase" evidence="10">
    <location>
        <begin position="824"/>
        <end position="1037"/>
    </location>
</feature>
<dbReference type="SMART" id="SM00387">
    <property type="entry name" value="HATPase_c"/>
    <property type="match status" value="1"/>
</dbReference>
<evidence type="ECO:0000313" key="12">
    <source>
        <dbReference type="EMBL" id="MDG3587220.1"/>
    </source>
</evidence>
<dbReference type="InterPro" id="IPR011110">
    <property type="entry name" value="Reg_prop"/>
</dbReference>
<dbReference type="InterPro" id="IPR018060">
    <property type="entry name" value="HTH_AraC"/>
</dbReference>
<dbReference type="PROSITE" id="PS00041">
    <property type="entry name" value="HTH_ARAC_FAMILY_1"/>
    <property type="match status" value="1"/>
</dbReference>
<keyword evidence="13" id="KW-1185">Reference proteome</keyword>
<evidence type="ECO:0000256" key="7">
    <source>
        <dbReference type="PROSITE-ProRule" id="PRU00169"/>
    </source>
</evidence>
<dbReference type="PANTHER" id="PTHR43547">
    <property type="entry name" value="TWO-COMPONENT HISTIDINE KINASE"/>
    <property type="match status" value="1"/>
</dbReference>
<dbReference type="InterPro" id="IPR015943">
    <property type="entry name" value="WD40/YVTN_repeat-like_dom_sf"/>
</dbReference>
<dbReference type="CDD" id="cd00082">
    <property type="entry name" value="HisKA"/>
    <property type="match status" value="1"/>
</dbReference>
<dbReference type="Gene3D" id="2.60.40.10">
    <property type="entry name" value="Immunoglobulins"/>
    <property type="match status" value="1"/>
</dbReference>
<dbReference type="Pfam" id="PF12833">
    <property type="entry name" value="HTH_18"/>
    <property type="match status" value="1"/>
</dbReference>
<dbReference type="InterPro" id="IPR004358">
    <property type="entry name" value="Sig_transdc_His_kin-like_C"/>
</dbReference>
<feature type="domain" description="Response regulatory" evidence="11">
    <location>
        <begin position="1073"/>
        <end position="1188"/>
    </location>
</feature>
<keyword evidence="3 7" id="KW-0597">Phosphoprotein</keyword>
<name>A0ABT6FVC2_9FLAO</name>
<evidence type="ECO:0000259" key="11">
    <source>
        <dbReference type="PROSITE" id="PS50110"/>
    </source>
</evidence>
<dbReference type="Gene3D" id="2.130.10.10">
    <property type="entry name" value="YVTN repeat-like/Quinoprotein amine dehydrogenase"/>
    <property type="match status" value="2"/>
</dbReference>
<organism evidence="12 13">
    <name type="scientific">Galbibacter pacificus</name>
    <dbReference type="NCBI Taxonomy" id="2996052"/>
    <lineage>
        <taxon>Bacteria</taxon>
        <taxon>Pseudomonadati</taxon>
        <taxon>Bacteroidota</taxon>
        <taxon>Flavobacteriia</taxon>
        <taxon>Flavobacteriales</taxon>
        <taxon>Flavobacteriaceae</taxon>
        <taxon>Galbibacter</taxon>
    </lineage>
</organism>
<dbReference type="CDD" id="cd17574">
    <property type="entry name" value="REC_OmpR"/>
    <property type="match status" value="1"/>
</dbReference>
<dbReference type="SUPFAM" id="SSF55874">
    <property type="entry name" value="ATPase domain of HSP90 chaperone/DNA topoisomerase II/histidine kinase"/>
    <property type="match status" value="1"/>
</dbReference>
<protein>
    <recommendedName>
        <fullName evidence="2">histidine kinase</fullName>
        <ecNumber evidence="2">2.7.13.3</ecNumber>
    </recommendedName>
</protein>
<dbReference type="Proteomes" id="UP001153642">
    <property type="component" value="Unassembled WGS sequence"/>
</dbReference>
<proteinExistence type="predicted"/>
<evidence type="ECO:0000256" key="6">
    <source>
        <dbReference type="ARBA" id="ARBA00023163"/>
    </source>
</evidence>
<dbReference type="EC" id="2.7.13.3" evidence="2"/>
<dbReference type="InterPro" id="IPR036097">
    <property type="entry name" value="HisK_dim/P_sf"/>
</dbReference>
<dbReference type="Gene3D" id="3.30.565.10">
    <property type="entry name" value="Histidine kinase-like ATPase, C-terminal domain"/>
    <property type="match status" value="1"/>
</dbReference>
<keyword evidence="4" id="KW-0805">Transcription regulation</keyword>
<dbReference type="SMART" id="SM00448">
    <property type="entry name" value="REC"/>
    <property type="match status" value="1"/>
</dbReference>
<dbReference type="InterPro" id="IPR036890">
    <property type="entry name" value="HATPase_C_sf"/>
</dbReference>
<dbReference type="SUPFAM" id="SSF47384">
    <property type="entry name" value="Homodimeric domain of signal transducing histidine kinase"/>
    <property type="match status" value="1"/>
</dbReference>
<dbReference type="Gene3D" id="1.10.10.60">
    <property type="entry name" value="Homeodomain-like"/>
    <property type="match status" value="1"/>
</dbReference>
<keyword evidence="6" id="KW-0804">Transcription</keyword>
<dbReference type="PANTHER" id="PTHR43547:SF2">
    <property type="entry name" value="HYBRID SIGNAL TRANSDUCTION HISTIDINE KINASE C"/>
    <property type="match status" value="1"/>
</dbReference>
<dbReference type="SUPFAM" id="SSF63829">
    <property type="entry name" value="Calcium-dependent phosphotriesterase"/>
    <property type="match status" value="1"/>
</dbReference>
<dbReference type="RefSeq" id="WP_277901069.1">
    <property type="nucleotide sequence ID" value="NZ_JAPMUA010000006.1"/>
</dbReference>
<dbReference type="Pfam" id="PF07494">
    <property type="entry name" value="Reg_prop"/>
    <property type="match status" value="3"/>
</dbReference>
<accession>A0ABT6FVC2</accession>